<evidence type="ECO:0000256" key="3">
    <source>
        <dbReference type="SAM" id="Coils"/>
    </source>
</evidence>
<comment type="caution">
    <text evidence="5">The sequence shown here is derived from an EMBL/GenBank/DDBJ whole genome shotgun (WGS) entry which is preliminary data.</text>
</comment>
<dbReference type="InterPro" id="IPR000310">
    <property type="entry name" value="Orn/Lys/Arg_deCO2ase_major_dom"/>
</dbReference>
<dbReference type="GO" id="GO:0008483">
    <property type="term" value="F:transaminase activity"/>
    <property type="evidence" value="ECO:0007669"/>
    <property type="project" value="UniProtKB-KW"/>
</dbReference>
<dbReference type="AlphaFoldDB" id="A0A9E2NL41"/>
<name>A0A9E2NL41_9FIRM</name>
<dbReference type="InterPro" id="IPR036633">
    <property type="entry name" value="Prn/Lys/Arg_de-COase_C_sf"/>
</dbReference>
<dbReference type="Gene3D" id="3.40.640.10">
    <property type="entry name" value="Type I PLP-dependent aspartate aminotransferase-like (Major domain)"/>
    <property type="match status" value="1"/>
</dbReference>
<evidence type="ECO:0000313" key="5">
    <source>
        <dbReference type="EMBL" id="MBU3803959.1"/>
    </source>
</evidence>
<dbReference type="Proteomes" id="UP000824229">
    <property type="component" value="Unassembled WGS sequence"/>
</dbReference>
<dbReference type="InterPro" id="IPR015424">
    <property type="entry name" value="PyrdxlP-dep_Trfase"/>
</dbReference>
<comment type="cofactor">
    <cofactor evidence="1">
        <name>pyridoxal 5'-phosphate</name>
        <dbReference type="ChEBI" id="CHEBI:597326"/>
    </cofactor>
</comment>
<dbReference type="InterPro" id="IPR015421">
    <property type="entry name" value="PyrdxlP-dep_Trfase_major"/>
</dbReference>
<accession>A0A9E2NL41</accession>
<gene>
    <name evidence="5" type="ORF">H9872_04290</name>
</gene>
<feature type="coiled-coil region" evidence="3">
    <location>
        <begin position="351"/>
        <end position="378"/>
    </location>
</feature>
<proteinExistence type="predicted"/>
<dbReference type="SUPFAM" id="SSF53383">
    <property type="entry name" value="PLP-dependent transferases"/>
    <property type="match status" value="1"/>
</dbReference>
<dbReference type="PANTHER" id="PTHR43277:SF3">
    <property type="entry name" value="DECARBOXYLASE, PUTATIVE-RELATED"/>
    <property type="match status" value="1"/>
</dbReference>
<dbReference type="SUPFAM" id="SSF55904">
    <property type="entry name" value="Ornithine decarboxylase C-terminal domain"/>
    <property type="match status" value="1"/>
</dbReference>
<dbReference type="InterPro" id="IPR052357">
    <property type="entry name" value="Orn_Lys_Arg_decarboxylase-I"/>
</dbReference>
<organism evidence="5 6">
    <name type="scientific">Candidatus Cellulosilyticum pullistercoris</name>
    <dbReference type="NCBI Taxonomy" id="2838521"/>
    <lineage>
        <taxon>Bacteria</taxon>
        <taxon>Bacillati</taxon>
        <taxon>Bacillota</taxon>
        <taxon>Clostridia</taxon>
        <taxon>Lachnospirales</taxon>
        <taxon>Cellulosilyticaceae</taxon>
        <taxon>Cellulosilyticum</taxon>
    </lineage>
</organism>
<keyword evidence="5" id="KW-0032">Aminotransferase</keyword>
<evidence type="ECO:0000313" key="6">
    <source>
        <dbReference type="Proteomes" id="UP000824229"/>
    </source>
</evidence>
<dbReference type="Gene3D" id="3.90.100.10">
    <property type="entry name" value="Orn/Lys/Arg decarboxylase, C-terminal domain"/>
    <property type="match status" value="1"/>
</dbReference>
<reference evidence="5" key="2">
    <citation type="submission" date="2021-04" db="EMBL/GenBank/DDBJ databases">
        <authorList>
            <person name="Gilroy R."/>
        </authorList>
    </citation>
    <scope>NUCLEOTIDE SEQUENCE</scope>
    <source>
        <strain evidence="5">B5-657</strain>
    </source>
</reference>
<dbReference type="PANTHER" id="PTHR43277">
    <property type="entry name" value="ARGININE DECARBOXYLASE"/>
    <property type="match status" value="1"/>
</dbReference>
<feature type="domain" description="Orn/Lys/Arg decarboxylases family 1 pyridoxal-P attachment site" evidence="4">
    <location>
        <begin position="4"/>
        <end position="294"/>
    </location>
</feature>
<dbReference type="EMBL" id="JAHLFQ010000090">
    <property type="protein sequence ID" value="MBU3803959.1"/>
    <property type="molecule type" value="Genomic_DNA"/>
</dbReference>
<dbReference type="Pfam" id="PF01276">
    <property type="entry name" value="OKR_DC_1"/>
    <property type="match status" value="1"/>
</dbReference>
<keyword evidence="2" id="KW-0663">Pyridoxal phosphate</keyword>
<evidence type="ECO:0000256" key="2">
    <source>
        <dbReference type="ARBA" id="ARBA00022898"/>
    </source>
</evidence>
<protein>
    <submittedName>
        <fullName evidence="5">Aminotransferase class I/II-fold pyridoxal phosphate-dependent enzyme</fullName>
    </submittedName>
</protein>
<keyword evidence="3" id="KW-0175">Coiled coil</keyword>
<reference evidence="5" key="1">
    <citation type="journal article" date="2021" name="PeerJ">
        <title>Extensive microbial diversity within the chicken gut microbiome revealed by metagenomics and culture.</title>
        <authorList>
            <person name="Gilroy R."/>
            <person name="Ravi A."/>
            <person name="Getino M."/>
            <person name="Pursley I."/>
            <person name="Horton D.L."/>
            <person name="Alikhan N.F."/>
            <person name="Baker D."/>
            <person name="Gharbi K."/>
            <person name="Hall N."/>
            <person name="Watson M."/>
            <person name="Adriaenssens E.M."/>
            <person name="Foster-Nyarko E."/>
            <person name="Jarju S."/>
            <person name="Secka A."/>
            <person name="Antonio M."/>
            <person name="Oren A."/>
            <person name="Chaudhuri R.R."/>
            <person name="La Ragione R."/>
            <person name="Hildebrand F."/>
            <person name="Pallen M.J."/>
        </authorList>
    </citation>
    <scope>NUCLEOTIDE SEQUENCE</scope>
    <source>
        <strain evidence="5">B5-657</strain>
    </source>
</reference>
<evidence type="ECO:0000256" key="1">
    <source>
        <dbReference type="ARBA" id="ARBA00001933"/>
    </source>
</evidence>
<dbReference type="GO" id="GO:0016831">
    <property type="term" value="F:carboxy-lyase activity"/>
    <property type="evidence" value="ECO:0007669"/>
    <property type="project" value="UniProtKB-KW"/>
</dbReference>
<sequence length="472" mass="52976">MNAPLYNELMAYSNSKLAFHMPGHKFGTIADLNKLNLSSLDNTEAIGMDNLYEANGIIKQAMNLMADFYGAKETVFLTNGSTAGILASILATCKEGDKLIIARNAHHSVWSALVLAGVTPIYISPVYLREEDILGEITAQTVEEAFIKYPEAKGVLIVSPTYEGIVSDIKAIAAAAHKYDKLLIVDEAHGAHFVLGNSFPISSTRSGADLVINSMHKTLPALTQSGLLHICSNRVKYEAVIEALRMIQTSSPSYIMMGLMDYIRCYILEHHMLIKRQYIDELIAMRMRLRNNLRVLKLIEKAPEFYDRSKVIISTSYASINGYELADLLNKHFSIVVEAALDNYIILMTTMADQKATLERLEQALQRIDNNLYATNRRANINSFMMQSISLGEAPRKIFYGKKEWKMSSECQGKRSVKNIMLYPPGIPLVCIGEMIEDKHINLINRFKDKLQGIQIMNNEVYLEVSEETKEG</sequence>
<keyword evidence="5" id="KW-0808">Transferase</keyword>
<evidence type="ECO:0000259" key="4">
    <source>
        <dbReference type="Pfam" id="PF01276"/>
    </source>
</evidence>